<gene>
    <name evidence="8" type="ORF">A2943_01570</name>
</gene>
<dbReference type="GO" id="GO:0006281">
    <property type="term" value="P:DNA repair"/>
    <property type="evidence" value="ECO:0007669"/>
    <property type="project" value="UniProtKB-KW"/>
</dbReference>
<dbReference type="STRING" id="1797243.A2943_01570"/>
<reference evidence="8 9" key="1">
    <citation type="journal article" date="2016" name="Nat. Commun.">
        <title>Thousands of microbial genomes shed light on interconnected biogeochemical processes in an aquifer system.</title>
        <authorList>
            <person name="Anantharaman K."/>
            <person name="Brown C.T."/>
            <person name="Hug L.A."/>
            <person name="Sharon I."/>
            <person name="Castelle C.J."/>
            <person name="Probst A.J."/>
            <person name="Thomas B.C."/>
            <person name="Singh A."/>
            <person name="Wilkins M.J."/>
            <person name="Karaoz U."/>
            <person name="Brodie E.L."/>
            <person name="Williams K.H."/>
            <person name="Hubbard S.S."/>
            <person name="Banfield J.F."/>
        </authorList>
    </citation>
    <scope>NUCLEOTIDE SEQUENCE [LARGE SCALE GENOMIC DNA]</scope>
</reference>
<proteinExistence type="predicted"/>
<dbReference type="GO" id="GO:0032259">
    <property type="term" value="P:methylation"/>
    <property type="evidence" value="ECO:0007669"/>
    <property type="project" value="UniProtKB-KW"/>
</dbReference>
<dbReference type="PROSITE" id="PS00374">
    <property type="entry name" value="MGMT"/>
    <property type="match status" value="1"/>
</dbReference>
<keyword evidence="4" id="KW-0227">DNA damage</keyword>
<dbReference type="PANTHER" id="PTHR10815">
    <property type="entry name" value="METHYLATED-DNA--PROTEIN-CYSTEINE METHYLTRANSFERASE"/>
    <property type="match status" value="1"/>
</dbReference>
<comment type="caution">
    <text evidence="8">The sequence shown here is derived from an EMBL/GenBank/DDBJ whole genome shotgun (WGS) entry which is preliminary data.</text>
</comment>
<evidence type="ECO:0000259" key="7">
    <source>
        <dbReference type="Pfam" id="PF01035"/>
    </source>
</evidence>
<dbReference type="EMBL" id="MEWX01000030">
    <property type="protein sequence ID" value="OGC80052.1"/>
    <property type="molecule type" value="Genomic_DNA"/>
</dbReference>
<dbReference type="SUPFAM" id="SSF46767">
    <property type="entry name" value="Methylated DNA-protein cysteine methyltransferase, C-terminal domain"/>
    <property type="match status" value="1"/>
</dbReference>
<dbReference type="InterPro" id="IPR001497">
    <property type="entry name" value="MethylDNA_cys_MeTrfase_AS"/>
</dbReference>
<dbReference type="InterPro" id="IPR014048">
    <property type="entry name" value="MethylDNA_cys_MeTrfase_DNA-bd"/>
</dbReference>
<evidence type="ECO:0000256" key="3">
    <source>
        <dbReference type="ARBA" id="ARBA00022679"/>
    </source>
</evidence>
<dbReference type="PANTHER" id="PTHR10815:SF13">
    <property type="entry name" value="METHYLATED-DNA--PROTEIN-CYSTEINE METHYLTRANSFERASE"/>
    <property type="match status" value="1"/>
</dbReference>
<evidence type="ECO:0000256" key="1">
    <source>
        <dbReference type="ARBA" id="ARBA00001286"/>
    </source>
</evidence>
<comment type="catalytic activity">
    <reaction evidence="6">
        <text>a 6-O-methyl-2'-deoxyguanosine in DNA + L-cysteinyl-[protein] = S-methyl-L-cysteinyl-[protein] + a 2'-deoxyguanosine in DNA</text>
        <dbReference type="Rhea" id="RHEA:24000"/>
        <dbReference type="Rhea" id="RHEA-COMP:10131"/>
        <dbReference type="Rhea" id="RHEA-COMP:10132"/>
        <dbReference type="Rhea" id="RHEA-COMP:11367"/>
        <dbReference type="Rhea" id="RHEA-COMP:11368"/>
        <dbReference type="ChEBI" id="CHEBI:29950"/>
        <dbReference type="ChEBI" id="CHEBI:82612"/>
        <dbReference type="ChEBI" id="CHEBI:85445"/>
        <dbReference type="ChEBI" id="CHEBI:85448"/>
        <dbReference type="EC" id="2.1.1.63"/>
    </reaction>
</comment>
<feature type="domain" description="Methylated-DNA-[protein]-cysteine S-methyltransferase DNA binding" evidence="7">
    <location>
        <begin position="12"/>
        <end position="90"/>
    </location>
</feature>
<dbReference type="Pfam" id="PF01035">
    <property type="entry name" value="DNA_binding_1"/>
    <property type="match status" value="1"/>
</dbReference>
<dbReference type="InterPro" id="IPR036388">
    <property type="entry name" value="WH-like_DNA-bd_sf"/>
</dbReference>
<name>A0A1F4XEH5_9BACT</name>
<dbReference type="InterPro" id="IPR036217">
    <property type="entry name" value="MethylDNA_cys_MeTrfase_DNAb"/>
</dbReference>
<dbReference type="CDD" id="cd06445">
    <property type="entry name" value="ATase"/>
    <property type="match status" value="1"/>
</dbReference>
<comment type="catalytic activity">
    <reaction evidence="1">
        <text>a 4-O-methyl-thymidine in DNA + L-cysteinyl-[protein] = a thymidine in DNA + S-methyl-L-cysteinyl-[protein]</text>
        <dbReference type="Rhea" id="RHEA:53428"/>
        <dbReference type="Rhea" id="RHEA-COMP:10131"/>
        <dbReference type="Rhea" id="RHEA-COMP:10132"/>
        <dbReference type="Rhea" id="RHEA-COMP:13555"/>
        <dbReference type="Rhea" id="RHEA-COMP:13556"/>
        <dbReference type="ChEBI" id="CHEBI:29950"/>
        <dbReference type="ChEBI" id="CHEBI:82612"/>
        <dbReference type="ChEBI" id="CHEBI:137386"/>
        <dbReference type="ChEBI" id="CHEBI:137387"/>
        <dbReference type="EC" id="2.1.1.63"/>
    </reaction>
</comment>
<accession>A0A1F4XEH5</accession>
<protein>
    <submittedName>
        <fullName evidence="8">6-O-methylguanine DNA methyltransferase</fullName>
    </submittedName>
</protein>
<keyword evidence="3 8" id="KW-0808">Transferase</keyword>
<evidence type="ECO:0000313" key="8">
    <source>
        <dbReference type="EMBL" id="OGC80052.1"/>
    </source>
</evidence>
<organism evidence="8 9">
    <name type="scientific">Candidatus Adlerbacteria bacterium RIFCSPLOWO2_01_FULL_51_16</name>
    <dbReference type="NCBI Taxonomy" id="1797243"/>
    <lineage>
        <taxon>Bacteria</taxon>
        <taxon>Candidatus Adleribacteriota</taxon>
    </lineage>
</organism>
<keyword evidence="5" id="KW-0234">DNA repair</keyword>
<dbReference type="Proteomes" id="UP000176185">
    <property type="component" value="Unassembled WGS sequence"/>
</dbReference>
<dbReference type="AlphaFoldDB" id="A0A1F4XEH5"/>
<keyword evidence="2 8" id="KW-0489">Methyltransferase</keyword>
<evidence type="ECO:0000313" key="9">
    <source>
        <dbReference type="Proteomes" id="UP000176185"/>
    </source>
</evidence>
<evidence type="ECO:0000256" key="5">
    <source>
        <dbReference type="ARBA" id="ARBA00023204"/>
    </source>
</evidence>
<evidence type="ECO:0000256" key="6">
    <source>
        <dbReference type="ARBA" id="ARBA00049348"/>
    </source>
</evidence>
<dbReference type="Gene3D" id="1.10.10.10">
    <property type="entry name" value="Winged helix-like DNA-binding domain superfamily/Winged helix DNA-binding domain"/>
    <property type="match status" value="1"/>
</dbReference>
<dbReference type="GO" id="GO:0003908">
    <property type="term" value="F:methylated-DNA-[protein]-cysteine S-methyltransferase activity"/>
    <property type="evidence" value="ECO:0007669"/>
    <property type="project" value="UniProtKB-EC"/>
</dbReference>
<evidence type="ECO:0000256" key="4">
    <source>
        <dbReference type="ARBA" id="ARBA00022763"/>
    </source>
</evidence>
<sequence length="91" mass="10026">MLKRRPDSFSKFGKWVFAVVRKIPRGKTMTYGQVARAAGSPRAYRAVGSILSQNYDPKIPCHRVVRADGGMGGYNRGGVSTKAKILARERA</sequence>
<dbReference type="NCBIfam" id="TIGR00589">
    <property type="entry name" value="ogt"/>
    <property type="match status" value="1"/>
</dbReference>
<evidence type="ECO:0000256" key="2">
    <source>
        <dbReference type="ARBA" id="ARBA00022603"/>
    </source>
</evidence>